<evidence type="ECO:0000313" key="1">
    <source>
        <dbReference type="EMBL" id="MBX45150.1"/>
    </source>
</evidence>
<organism evidence="1">
    <name type="scientific">Rhizophora mucronata</name>
    <name type="common">Asiatic mangrove</name>
    <dbReference type="NCBI Taxonomy" id="61149"/>
    <lineage>
        <taxon>Eukaryota</taxon>
        <taxon>Viridiplantae</taxon>
        <taxon>Streptophyta</taxon>
        <taxon>Embryophyta</taxon>
        <taxon>Tracheophyta</taxon>
        <taxon>Spermatophyta</taxon>
        <taxon>Magnoliopsida</taxon>
        <taxon>eudicotyledons</taxon>
        <taxon>Gunneridae</taxon>
        <taxon>Pentapetalae</taxon>
        <taxon>rosids</taxon>
        <taxon>fabids</taxon>
        <taxon>Malpighiales</taxon>
        <taxon>Rhizophoraceae</taxon>
        <taxon>Rhizophora</taxon>
    </lineage>
</organism>
<dbReference type="AlphaFoldDB" id="A0A2P2NRW3"/>
<accession>A0A2P2NRW3</accession>
<proteinExistence type="predicted"/>
<reference evidence="1" key="1">
    <citation type="submission" date="2018-02" db="EMBL/GenBank/DDBJ databases">
        <title>Rhizophora mucronata_Transcriptome.</title>
        <authorList>
            <person name="Meera S.P."/>
            <person name="Sreeshan A."/>
            <person name="Augustine A."/>
        </authorList>
    </citation>
    <scope>NUCLEOTIDE SEQUENCE</scope>
    <source>
        <tissue evidence="1">Leaf</tissue>
    </source>
</reference>
<protein>
    <submittedName>
        <fullName evidence="1">Uncharacterized protein</fullName>
    </submittedName>
</protein>
<name>A0A2P2NRW3_RHIMU</name>
<sequence length="50" mass="5433">MKILMPAQLCDSICGYCCTPCTKSTGIEGMECFYLLGVKESISFCCVVLV</sequence>
<dbReference type="EMBL" id="GGEC01064666">
    <property type="protein sequence ID" value="MBX45150.1"/>
    <property type="molecule type" value="Transcribed_RNA"/>
</dbReference>